<feature type="compositionally biased region" description="Basic and acidic residues" evidence="1">
    <location>
        <begin position="125"/>
        <end position="140"/>
    </location>
</feature>
<name>A0A7C9LAZ9_9BACT</name>
<dbReference type="InterPro" id="IPR041607">
    <property type="entry name" value="HU-HIG"/>
</dbReference>
<gene>
    <name evidence="3" type="ORF">F0475_09315</name>
</gene>
<proteinExistence type="predicted"/>
<organism evidence="3 4">
    <name type="scientific">Prevotella vespertina</name>
    <dbReference type="NCBI Taxonomy" id="2608404"/>
    <lineage>
        <taxon>Bacteria</taxon>
        <taxon>Pseudomonadati</taxon>
        <taxon>Bacteroidota</taxon>
        <taxon>Bacteroidia</taxon>
        <taxon>Bacteroidales</taxon>
        <taxon>Prevotellaceae</taxon>
        <taxon>Prevotella</taxon>
    </lineage>
</organism>
<evidence type="ECO:0000259" key="2">
    <source>
        <dbReference type="Pfam" id="PF18291"/>
    </source>
</evidence>
<dbReference type="Pfam" id="PF18291">
    <property type="entry name" value="HU-HIG"/>
    <property type="match status" value="1"/>
</dbReference>
<dbReference type="Proteomes" id="UP000482295">
    <property type="component" value="Unassembled WGS sequence"/>
</dbReference>
<sequence length="158" mass="17643">MLHYRLHQDNRKTSKHKGNWYGHIVTRNTYDIEALAQYMANHNTPFSKGTIKGILTDMVASVRELNLAGNPVKIDDLAIFSLGFSSQGVKDANDYNPQKHISRFRLRARATGALSPKRLEKVVRIAEASDYKSPRTHKPETSTPKENPSDPSSGPVSA</sequence>
<evidence type="ECO:0000313" key="4">
    <source>
        <dbReference type="Proteomes" id="UP000482295"/>
    </source>
</evidence>
<dbReference type="AlphaFoldDB" id="A0A7C9LAZ9"/>
<keyword evidence="4" id="KW-1185">Reference proteome</keyword>
<feature type="region of interest" description="Disordered" evidence="1">
    <location>
        <begin position="125"/>
        <end position="158"/>
    </location>
</feature>
<protein>
    <submittedName>
        <fullName evidence="3">DNA-binding protein</fullName>
    </submittedName>
</protein>
<keyword evidence="3" id="KW-0238">DNA-binding</keyword>
<feature type="domain" description="HU" evidence="2">
    <location>
        <begin position="2"/>
        <end position="96"/>
    </location>
</feature>
<reference evidence="3 4" key="1">
    <citation type="submission" date="2019-09" db="EMBL/GenBank/DDBJ databases">
        <title>Prevotella A2879 sp. nov., isolated from an abscess of a patient.</title>
        <authorList>
            <person name="Buhl M."/>
            <person name="Oberhettinger P."/>
        </authorList>
    </citation>
    <scope>NUCLEOTIDE SEQUENCE [LARGE SCALE GENOMIC DNA]</scope>
    <source>
        <strain evidence="3 4">A2879</strain>
    </source>
</reference>
<dbReference type="RefSeq" id="WP_155716383.1">
    <property type="nucleotide sequence ID" value="NZ_VVIQ01000010.1"/>
</dbReference>
<dbReference type="GO" id="GO:0003677">
    <property type="term" value="F:DNA binding"/>
    <property type="evidence" value="ECO:0007669"/>
    <property type="project" value="UniProtKB-KW"/>
</dbReference>
<dbReference type="EMBL" id="VVIQ01000010">
    <property type="protein sequence ID" value="MUL28494.1"/>
    <property type="molecule type" value="Genomic_DNA"/>
</dbReference>
<evidence type="ECO:0000313" key="3">
    <source>
        <dbReference type="EMBL" id="MUL28494.1"/>
    </source>
</evidence>
<feature type="compositionally biased region" description="Polar residues" evidence="1">
    <location>
        <begin position="141"/>
        <end position="158"/>
    </location>
</feature>
<accession>A0A7C9LAZ9</accession>
<comment type="caution">
    <text evidence="3">The sequence shown here is derived from an EMBL/GenBank/DDBJ whole genome shotgun (WGS) entry which is preliminary data.</text>
</comment>
<evidence type="ECO:0000256" key="1">
    <source>
        <dbReference type="SAM" id="MobiDB-lite"/>
    </source>
</evidence>